<feature type="domain" description="Protein kinase" evidence="10">
    <location>
        <begin position="4"/>
        <end position="283"/>
    </location>
</feature>
<evidence type="ECO:0000256" key="1">
    <source>
        <dbReference type="ARBA" id="ARBA00012425"/>
    </source>
</evidence>
<dbReference type="InterPro" id="IPR050117">
    <property type="entry name" value="MAPK"/>
</dbReference>
<protein>
    <recommendedName>
        <fullName evidence="1">cyclin-dependent kinase</fullName>
        <ecNumber evidence="1">2.7.11.22</ecNumber>
    </recommendedName>
</protein>
<dbReference type="FunFam" id="1.10.510.10:FF:000624">
    <property type="entry name" value="Mitogen-activated protein kinase"/>
    <property type="match status" value="1"/>
</dbReference>
<evidence type="ECO:0000313" key="11">
    <source>
        <dbReference type="EMBL" id="MBC1176967.1"/>
    </source>
</evidence>
<dbReference type="PROSITE" id="PS50011">
    <property type="entry name" value="PROTEIN_KINASE_DOM"/>
    <property type="match status" value="1"/>
</dbReference>
<dbReference type="AlphaFoldDB" id="A0A7G3AXW9"/>
<keyword evidence="4 9" id="KW-0547">Nucleotide-binding</keyword>
<dbReference type="InterPro" id="IPR017441">
    <property type="entry name" value="Protein_kinase_ATP_BS"/>
</dbReference>
<feature type="binding site" evidence="9">
    <location>
        <position position="34"/>
    </location>
    <ligand>
        <name>ATP</name>
        <dbReference type="ChEBI" id="CHEBI:30616"/>
    </ligand>
</feature>
<keyword evidence="2 11" id="KW-0723">Serine/threonine-protein kinase</keyword>
<dbReference type="PANTHER" id="PTHR24055">
    <property type="entry name" value="MITOGEN-ACTIVATED PROTEIN KINASE"/>
    <property type="match status" value="1"/>
</dbReference>
<keyword evidence="3" id="KW-0808">Transferase</keyword>
<evidence type="ECO:0000256" key="4">
    <source>
        <dbReference type="ARBA" id="ARBA00022741"/>
    </source>
</evidence>
<proteinExistence type="predicted"/>
<dbReference type="Gene3D" id="3.30.200.20">
    <property type="entry name" value="Phosphorylase Kinase, domain 1"/>
    <property type="match status" value="1"/>
</dbReference>
<keyword evidence="6 9" id="KW-0067">ATP-binding</keyword>
<accession>A0A7G3AXW9</accession>
<sequence length="689" mass="77800">MEKYDVISVVGEGSYGLVMRCRHRESGQYVAIKKFLETEDDPTVRKMAMREIRMLKRLRHENLVNMIEVFRRKKRFFLVFEYLEHTVLEELEARSGGLGFVTARKYIFQVLRALDFIHSNDVIHRDIKPENVLVSRLGIIKLCDFGFARTYAENETFTDYVATRWYRSPELLVGDPRYGKEVDIWATGCLYAEMMTGEPLFPGESDVDQLFQIVRVLGKVTARHQVLITRNTLFKGMKQEQDTNLGSIFPEWNRDSLNFLEECLQMDTAARPDTRKLLKHDLFTKDDFLDQFLPELKMKLNQEAQMNPLLKRIQSLGNSGKKSFIDEAKTQQSDRTAKDIKTIPNATKDRIGQIGLSFLTTTQILGNTPNKISVDVPPMKTDEAHGHFASLNSYKNYFSNQHYKLLSQLKSNSINSSNINNNNVIKEPVVSKHERLLSAQKGYTEKQNCSTNMDANINPGSPVQFQSLQMESLQMDKPSVNQTLPTDLNNLAISGTIPQYFSNKRQTNLMGSFQHPQKCPPNPALTKQSPIPIQLTVNRPNLVKRDRGMMLDAMTSSLGIAPEGLKSEASPRILLGPPWLTGKDAKVTAQLGKKGGGLTDWKSISHNNSNKLQVSGSHILDYTSANPSGSDLILPNCPGASTSPYKGIKKKLTPMTGIQIPGENTIFPTPNKRGRNIPVYADEREARIN</sequence>
<dbReference type="EC" id="2.7.11.22" evidence="1"/>
<dbReference type="EMBL" id="GITU01008264">
    <property type="protein sequence ID" value="MBC1176967.1"/>
    <property type="molecule type" value="Transcribed_RNA"/>
</dbReference>
<dbReference type="GO" id="GO:0004693">
    <property type="term" value="F:cyclin-dependent protein serine/threonine kinase activity"/>
    <property type="evidence" value="ECO:0007669"/>
    <property type="project" value="UniProtKB-EC"/>
</dbReference>
<evidence type="ECO:0000256" key="3">
    <source>
        <dbReference type="ARBA" id="ARBA00022679"/>
    </source>
</evidence>
<dbReference type="VEuPathDB" id="VectorBase:LLONM1_010440"/>
<dbReference type="Gene3D" id="1.10.510.10">
    <property type="entry name" value="Transferase(Phosphotransferase) domain 1"/>
    <property type="match status" value="1"/>
</dbReference>
<dbReference type="InterPro" id="IPR000719">
    <property type="entry name" value="Prot_kinase_dom"/>
</dbReference>
<organism evidence="11">
    <name type="scientific">Lutzomyia longipalpis</name>
    <name type="common">Sand fly</name>
    <dbReference type="NCBI Taxonomy" id="7200"/>
    <lineage>
        <taxon>Eukaryota</taxon>
        <taxon>Metazoa</taxon>
        <taxon>Ecdysozoa</taxon>
        <taxon>Arthropoda</taxon>
        <taxon>Hexapoda</taxon>
        <taxon>Insecta</taxon>
        <taxon>Pterygota</taxon>
        <taxon>Neoptera</taxon>
        <taxon>Endopterygota</taxon>
        <taxon>Diptera</taxon>
        <taxon>Nematocera</taxon>
        <taxon>Psychodoidea</taxon>
        <taxon>Psychodidae</taxon>
        <taxon>Lutzomyia</taxon>
        <taxon>Lutzomyia</taxon>
    </lineage>
</organism>
<dbReference type="GO" id="GO:0005524">
    <property type="term" value="F:ATP binding"/>
    <property type="evidence" value="ECO:0007669"/>
    <property type="project" value="UniProtKB-UniRule"/>
</dbReference>
<evidence type="ECO:0000256" key="7">
    <source>
        <dbReference type="ARBA" id="ARBA00047811"/>
    </source>
</evidence>
<comment type="catalytic activity">
    <reaction evidence="8">
        <text>L-seryl-[protein] + ATP = O-phospho-L-seryl-[protein] + ADP + H(+)</text>
        <dbReference type="Rhea" id="RHEA:17989"/>
        <dbReference type="Rhea" id="RHEA-COMP:9863"/>
        <dbReference type="Rhea" id="RHEA-COMP:11604"/>
        <dbReference type="ChEBI" id="CHEBI:15378"/>
        <dbReference type="ChEBI" id="CHEBI:29999"/>
        <dbReference type="ChEBI" id="CHEBI:30616"/>
        <dbReference type="ChEBI" id="CHEBI:83421"/>
        <dbReference type="ChEBI" id="CHEBI:456216"/>
        <dbReference type="EC" id="2.7.11.22"/>
    </reaction>
</comment>
<dbReference type="PROSITE" id="PS00107">
    <property type="entry name" value="PROTEIN_KINASE_ATP"/>
    <property type="match status" value="1"/>
</dbReference>
<evidence type="ECO:0000256" key="5">
    <source>
        <dbReference type="ARBA" id="ARBA00022777"/>
    </source>
</evidence>
<dbReference type="InterPro" id="IPR011009">
    <property type="entry name" value="Kinase-like_dom_sf"/>
</dbReference>
<name>A0A7G3AXW9_LUTLO</name>
<dbReference type="FunFam" id="3.30.200.20:FF:000049">
    <property type="entry name" value="cyclin-dependent kinase-like 1 isoform X1"/>
    <property type="match status" value="1"/>
</dbReference>
<evidence type="ECO:0000256" key="6">
    <source>
        <dbReference type="ARBA" id="ARBA00022840"/>
    </source>
</evidence>
<evidence type="ECO:0000259" key="10">
    <source>
        <dbReference type="PROSITE" id="PS50011"/>
    </source>
</evidence>
<comment type="catalytic activity">
    <reaction evidence="7">
        <text>L-threonyl-[protein] + ATP = O-phospho-L-threonyl-[protein] + ADP + H(+)</text>
        <dbReference type="Rhea" id="RHEA:46608"/>
        <dbReference type="Rhea" id="RHEA-COMP:11060"/>
        <dbReference type="Rhea" id="RHEA-COMP:11605"/>
        <dbReference type="ChEBI" id="CHEBI:15378"/>
        <dbReference type="ChEBI" id="CHEBI:30013"/>
        <dbReference type="ChEBI" id="CHEBI:30616"/>
        <dbReference type="ChEBI" id="CHEBI:61977"/>
        <dbReference type="ChEBI" id="CHEBI:456216"/>
        <dbReference type="EC" id="2.7.11.22"/>
    </reaction>
</comment>
<evidence type="ECO:0000256" key="8">
    <source>
        <dbReference type="ARBA" id="ARBA00048367"/>
    </source>
</evidence>
<keyword evidence="5 11" id="KW-0418">Kinase</keyword>
<dbReference type="SUPFAM" id="SSF56112">
    <property type="entry name" value="Protein kinase-like (PK-like)"/>
    <property type="match status" value="1"/>
</dbReference>
<evidence type="ECO:0000256" key="2">
    <source>
        <dbReference type="ARBA" id="ARBA00022527"/>
    </source>
</evidence>
<reference evidence="11" key="1">
    <citation type="journal article" date="2020" name="BMC">
        <title>Leishmania infection induces a limited differential gene expression in the sand fly midgut.</title>
        <authorList>
            <person name="Coutinho-Abreu I.V."/>
            <person name="Serafim T.D."/>
            <person name="Meneses C."/>
            <person name="Kamhawi S."/>
            <person name="Oliveira F."/>
            <person name="Valenzuela J.G."/>
        </authorList>
    </citation>
    <scope>NUCLEOTIDE SEQUENCE</scope>
    <source>
        <strain evidence="11">Jacobina</strain>
        <tissue evidence="11">Midgut</tissue>
    </source>
</reference>
<dbReference type="SMART" id="SM00220">
    <property type="entry name" value="S_TKc"/>
    <property type="match status" value="1"/>
</dbReference>
<dbReference type="Pfam" id="PF00069">
    <property type="entry name" value="Pkinase"/>
    <property type="match status" value="1"/>
</dbReference>
<dbReference type="InterPro" id="IPR008271">
    <property type="entry name" value="Ser/Thr_kinase_AS"/>
</dbReference>
<dbReference type="PROSITE" id="PS00108">
    <property type="entry name" value="PROTEIN_KINASE_ST"/>
    <property type="match status" value="1"/>
</dbReference>
<evidence type="ECO:0000256" key="9">
    <source>
        <dbReference type="PROSITE-ProRule" id="PRU10141"/>
    </source>
</evidence>